<dbReference type="InterPro" id="IPR011006">
    <property type="entry name" value="CheY-like_superfamily"/>
</dbReference>
<evidence type="ECO:0000256" key="2">
    <source>
        <dbReference type="PROSITE-ProRule" id="PRU00169"/>
    </source>
</evidence>
<evidence type="ECO:0000259" key="3">
    <source>
        <dbReference type="PROSITE" id="PS50110"/>
    </source>
</evidence>
<dbReference type="InterPro" id="IPR050595">
    <property type="entry name" value="Bact_response_regulator"/>
</dbReference>
<dbReference type="EMBL" id="CP001804">
    <property type="protein sequence ID" value="ACY19246.1"/>
    <property type="molecule type" value="Genomic_DNA"/>
</dbReference>
<dbReference type="KEGG" id="hoh:Hoch_6782"/>
<evidence type="ECO:0000313" key="4">
    <source>
        <dbReference type="EMBL" id="ACY19246.1"/>
    </source>
</evidence>
<gene>
    <name evidence="4" type="ordered locus">Hoch_6782</name>
</gene>
<feature type="modified residue" description="4-aspartylphosphate" evidence="2">
    <location>
        <position position="60"/>
    </location>
</feature>
<name>D0LUC3_HALO1</name>
<dbReference type="eggNOG" id="COG0745">
    <property type="taxonomic scope" value="Bacteria"/>
</dbReference>
<dbReference type="SUPFAM" id="SSF52172">
    <property type="entry name" value="CheY-like"/>
    <property type="match status" value="1"/>
</dbReference>
<dbReference type="SMART" id="SM00448">
    <property type="entry name" value="REC"/>
    <property type="match status" value="1"/>
</dbReference>
<proteinExistence type="predicted"/>
<dbReference type="PANTHER" id="PTHR44591:SF3">
    <property type="entry name" value="RESPONSE REGULATORY DOMAIN-CONTAINING PROTEIN"/>
    <property type="match status" value="1"/>
</dbReference>
<reference evidence="4 5" key="1">
    <citation type="journal article" date="2010" name="Stand. Genomic Sci.">
        <title>Complete genome sequence of Haliangium ochraceum type strain (SMP-2).</title>
        <authorList>
            <consortium name="US DOE Joint Genome Institute (JGI-PGF)"/>
            <person name="Ivanova N."/>
            <person name="Daum C."/>
            <person name="Lang E."/>
            <person name="Abt B."/>
            <person name="Kopitz M."/>
            <person name="Saunders E."/>
            <person name="Lapidus A."/>
            <person name="Lucas S."/>
            <person name="Glavina Del Rio T."/>
            <person name="Nolan M."/>
            <person name="Tice H."/>
            <person name="Copeland A."/>
            <person name="Cheng J.F."/>
            <person name="Chen F."/>
            <person name="Bruce D."/>
            <person name="Goodwin L."/>
            <person name="Pitluck S."/>
            <person name="Mavromatis K."/>
            <person name="Pati A."/>
            <person name="Mikhailova N."/>
            <person name="Chen A."/>
            <person name="Palaniappan K."/>
            <person name="Land M."/>
            <person name="Hauser L."/>
            <person name="Chang Y.J."/>
            <person name="Jeffries C.D."/>
            <person name="Detter J.C."/>
            <person name="Brettin T."/>
            <person name="Rohde M."/>
            <person name="Goker M."/>
            <person name="Bristow J."/>
            <person name="Markowitz V."/>
            <person name="Eisen J.A."/>
            <person name="Hugenholtz P."/>
            <person name="Kyrpides N.C."/>
            <person name="Klenk H.P."/>
        </authorList>
    </citation>
    <scope>NUCLEOTIDE SEQUENCE [LARGE SCALE GENOMIC DNA]</scope>
    <source>
        <strain evidence="5">DSM 14365 / CIP 107738 / JCM 11303 / AJ 13395 / SMP-2</strain>
    </source>
</reference>
<accession>D0LUC3</accession>
<sequence>MGALMAEERKRILIVDDSPLLLDLAKEALELAGYSVLVAQDFSQIASVQDQGDIDLILMDVQMPELFGDDVAAVLREVRGVQTPIYLFSSLTAEELAKRASEAKIEGYICKRDGIDALVARVSEILGDS</sequence>
<evidence type="ECO:0000313" key="5">
    <source>
        <dbReference type="Proteomes" id="UP000001880"/>
    </source>
</evidence>
<dbReference type="Gene3D" id="3.40.50.2300">
    <property type="match status" value="1"/>
</dbReference>
<feature type="domain" description="Response regulatory" evidence="3">
    <location>
        <begin position="11"/>
        <end position="126"/>
    </location>
</feature>
<dbReference type="PANTHER" id="PTHR44591">
    <property type="entry name" value="STRESS RESPONSE REGULATOR PROTEIN 1"/>
    <property type="match status" value="1"/>
</dbReference>
<dbReference type="GO" id="GO:0000160">
    <property type="term" value="P:phosphorelay signal transduction system"/>
    <property type="evidence" value="ECO:0007669"/>
    <property type="project" value="InterPro"/>
</dbReference>
<dbReference type="Proteomes" id="UP000001880">
    <property type="component" value="Chromosome"/>
</dbReference>
<keyword evidence="5" id="KW-1185">Reference proteome</keyword>
<dbReference type="STRING" id="502025.Hoch_6782"/>
<protein>
    <submittedName>
        <fullName evidence="4">Response regulator receiver protein</fullName>
    </submittedName>
</protein>
<keyword evidence="1 2" id="KW-0597">Phosphoprotein</keyword>
<organism evidence="4 5">
    <name type="scientific">Haliangium ochraceum (strain DSM 14365 / JCM 11303 / SMP-2)</name>
    <dbReference type="NCBI Taxonomy" id="502025"/>
    <lineage>
        <taxon>Bacteria</taxon>
        <taxon>Pseudomonadati</taxon>
        <taxon>Myxococcota</taxon>
        <taxon>Polyangia</taxon>
        <taxon>Haliangiales</taxon>
        <taxon>Kofleriaceae</taxon>
        <taxon>Haliangium</taxon>
    </lineage>
</organism>
<dbReference type="PROSITE" id="PS50110">
    <property type="entry name" value="RESPONSE_REGULATORY"/>
    <property type="match status" value="1"/>
</dbReference>
<dbReference type="InterPro" id="IPR001789">
    <property type="entry name" value="Sig_transdc_resp-reg_receiver"/>
</dbReference>
<dbReference type="Pfam" id="PF00072">
    <property type="entry name" value="Response_reg"/>
    <property type="match status" value="1"/>
</dbReference>
<dbReference type="HOGENOM" id="CLU_000445_69_8_7"/>
<dbReference type="AlphaFoldDB" id="D0LUC3"/>
<evidence type="ECO:0000256" key="1">
    <source>
        <dbReference type="ARBA" id="ARBA00022553"/>
    </source>
</evidence>